<dbReference type="InParanoid" id="A3LWR1"/>
<evidence type="ECO:0000256" key="2">
    <source>
        <dbReference type="ARBA" id="ARBA00006727"/>
    </source>
</evidence>
<comment type="similarity">
    <text evidence="2">Belongs to the major facilitator superfamily. Monocarboxylate porter (TC 2.A.1.13) family.</text>
</comment>
<comment type="subcellular location">
    <subcellularLocation>
        <location evidence="1">Membrane</location>
        <topology evidence="1">Multi-pass membrane protein</topology>
    </subcellularLocation>
</comment>
<proteinExistence type="inferred from homology"/>
<reference evidence="5 6" key="1">
    <citation type="journal article" date="2007" name="Nat. Biotechnol.">
        <title>Genome sequence of the lignocellulose-bioconverting and xylose-fermenting yeast Pichia stipitis.</title>
        <authorList>
            <person name="Jeffries T.W."/>
            <person name="Grigoriev I.V."/>
            <person name="Grimwood J."/>
            <person name="Laplaza J.M."/>
            <person name="Aerts A."/>
            <person name="Salamov A."/>
            <person name="Schmutz J."/>
            <person name="Lindquist E."/>
            <person name="Dehal P."/>
            <person name="Shapiro H."/>
            <person name="Jin Y.S."/>
            <person name="Passoth V."/>
            <person name="Richardson P.M."/>
        </authorList>
    </citation>
    <scope>NUCLEOTIDE SEQUENCE [LARGE SCALE GENOMIC DNA]</scope>
    <source>
        <strain evidence="6">ATCC 58785 / CBS 6054 / NBRC 10063 / NRRL Y-11545</strain>
    </source>
</reference>
<dbReference type="InterPro" id="IPR036259">
    <property type="entry name" value="MFS_trans_sf"/>
</dbReference>
<feature type="transmembrane region" description="Helical" evidence="4">
    <location>
        <begin position="125"/>
        <end position="143"/>
    </location>
</feature>
<feature type="transmembrane region" description="Helical" evidence="4">
    <location>
        <begin position="82"/>
        <end position="109"/>
    </location>
</feature>
<feature type="compositionally biased region" description="Polar residues" evidence="3">
    <location>
        <begin position="1"/>
        <end position="10"/>
    </location>
</feature>
<gene>
    <name evidence="5" type="primary">MCH2.1</name>
    <name evidence="5" type="ORF">PICST_32560</name>
</gene>
<evidence type="ECO:0000256" key="3">
    <source>
        <dbReference type="SAM" id="MobiDB-lite"/>
    </source>
</evidence>
<dbReference type="RefSeq" id="XP_001385711.2">
    <property type="nucleotide sequence ID" value="XM_001385674.1"/>
</dbReference>
<dbReference type="eggNOG" id="KOG2504">
    <property type="taxonomic scope" value="Eukaryota"/>
</dbReference>
<keyword evidence="6" id="KW-1185">Reference proteome</keyword>
<dbReference type="SUPFAM" id="SSF103473">
    <property type="entry name" value="MFS general substrate transporter"/>
    <property type="match status" value="1"/>
</dbReference>
<keyword evidence="4" id="KW-0812">Transmembrane</keyword>
<dbReference type="GeneID" id="4839872"/>
<dbReference type="HOGENOM" id="CLU_001265_1_2_1"/>
<dbReference type="GO" id="GO:0016020">
    <property type="term" value="C:membrane"/>
    <property type="evidence" value="ECO:0007669"/>
    <property type="project" value="UniProtKB-SubCell"/>
</dbReference>
<organism evidence="5 6">
    <name type="scientific">Scheffersomyces stipitis (strain ATCC 58785 / CBS 6054 / NBRC 10063 / NRRL Y-11545)</name>
    <name type="common">Yeast</name>
    <name type="synonym">Pichia stipitis</name>
    <dbReference type="NCBI Taxonomy" id="322104"/>
    <lineage>
        <taxon>Eukaryota</taxon>
        <taxon>Fungi</taxon>
        <taxon>Dikarya</taxon>
        <taxon>Ascomycota</taxon>
        <taxon>Saccharomycotina</taxon>
        <taxon>Pichiomycetes</taxon>
        <taxon>Debaryomycetaceae</taxon>
        <taxon>Scheffersomyces</taxon>
    </lineage>
</organism>
<evidence type="ECO:0000313" key="5">
    <source>
        <dbReference type="EMBL" id="ABN67682.2"/>
    </source>
</evidence>
<dbReference type="GO" id="GO:0022857">
    <property type="term" value="F:transmembrane transporter activity"/>
    <property type="evidence" value="ECO:0007669"/>
    <property type="project" value="InterPro"/>
</dbReference>
<dbReference type="InterPro" id="IPR050327">
    <property type="entry name" value="Proton-linked_MCT"/>
</dbReference>
<keyword evidence="4" id="KW-1133">Transmembrane helix</keyword>
<dbReference type="PANTHER" id="PTHR11360:SF315">
    <property type="entry name" value="TRANSPORTER MCH2-RELATED"/>
    <property type="match status" value="1"/>
</dbReference>
<dbReference type="Gene3D" id="1.20.1250.20">
    <property type="entry name" value="MFS general substrate transporter like domains"/>
    <property type="match status" value="2"/>
</dbReference>
<feature type="transmembrane region" description="Helical" evidence="4">
    <location>
        <begin position="211"/>
        <end position="231"/>
    </location>
</feature>
<sequence>MQRDSSSSHTEASDKSIGNPKEELEKIHDKIHTKLSTNGDSHLVEEIRDTPGGDLTKITTTDIEKQSSPQPQDSELNVDGGYAWVICFACFLLNFSTWGMNSGFAIYFANYLNNNTFAGATKMDYAYIGGIAFGVGLFCSPAINFIQGKIGTRPTIIVGNCLQFTGLMLASWSRKLWQLYLTQGLIQSFGLAFISIPATTVLPQYFKKKRILSGGLSSAGSGVGGICFNLGMQHVVESKGVFWALRVQSIIGFGLTWIAISLIRSRSKAHKIQFTAFDSAVVSSAAFWILSFFVITCMFGYVIVLYTLAQFTTSMGYSEYQGSIVSAMVQLGSCCGRPIIGLLADKFGGATVSVVAYTVVGTLCLAMWVPARNYATIVAFAIIQGALMGSIYGMIAGVVARTFGLRKMNVAFSMIWTIMGAAGLFSPVIGIKLTKGNGAILDPGSYINCSIFAGVSFLACAGSLLLLRGYIKARDHLQVDQHTDSDQGDYTGINVPFKSVITSCFKTSHEKT</sequence>
<name>A3LWR1_PICST</name>
<feature type="region of interest" description="Disordered" evidence="3">
    <location>
        <begin position="1"/>
        <end position="57"/>
    </location>
</feature>
<feature type="transmembrane region" description="Helical" evidence="4">
    <location>
        <begin position="411"/>
        <end position="433"/>
    </location>
</feature>
<feature type="transmembrane region" description="Helical" evidence="4">
    <location>
        <begin position="445"/>
        <end position="467"/>
    </location>
</feature>
<keyword evidence="4" id="KW-0472">Membrane</keyword>
<dbReference type="EMBL" id="CP000500">
    <property type="protein sequence ID" value="ABN67682.2"/>
    <property type="molecule type" value="Genomic_DNA"/>
</dbReference>
<protein>
    <submittedName>
        <fullName evidence="5">Monocarboxylate transporter</fullName>
    </submittedName>
</protein>
<evidence type="ECO:0000313" key="6">
    <source>
        <dbReference type="Proteomes" id="UP000002258"/>
    </source>
</evidence>
<feature type="transmembrane region" description="Helical" evidence="4">
    <location>
        <begin position="155"/>
        <end position="173"/>
    </location>
</feature>
<feature type="transmembrane region" description="Helical" evidence="4">
    <location>
        <begin position="347"/>
        <end position="368"/>
    </location>
</feature>
<dbReference type="KEGG" id="pic:PICST_32560"/>
<feature type="transmembrane region" description="Helical" evidence="4">
    <location>
        <begin position="179"/>
        <end position="199"/>
    </location>
</feature>
<dbReference type="FunCoup" id="A3LWR1">
    <property type="interactions" value="153"/>
</dbReference>
<dbReference type="Proteomes" id="UP000002258">
    <property type="component" value="Chromosome 6"/>
</dbReference>
<dbReference type="OMA" id="AWCNGSI"/>
<accession>A3LWR1</accession>
<dbReference type="Pfam" id="PF07690">
    <property type="entry name" value="MFS_1"/>
    <property type="match status" value="1"/>
</dbReference>
<feature type="transmembrane region" description="Helical" evidence="4">
    <location>
        <begin position="374"/>
        <end position="399"/>
    </location>
</feature>
<dbReference type="PANTHER" id="PTHR11360">
    <property type="entry name" value="MONOCARBOXYLATE TRANSPORTER"/>
    <property type="match status" value="1"/>
</dbReference>
<dbReference type="InterPro" id="IPR011701">
    <property type="entry name" value="MFS"/>
</dbReference>
<evidence type="ECO:0000256" key="1">
    <source>
        <dbReference type="ARBA" id="ARBA00004141"/>
    </source>
</evidence>
<feature type="compositionally biased region" description="Basic and acidic residues" evidence="3">
    <location>
        <begin position="20"/>
        <end position="32"/>
    </location>
</feature>
<dbReference type="AlphaFoldDB" id="A3LWR1"/>
<feature type="compositionally biased region" description="Basic and acidic residues" evidence="3">
    <location>
        <begin position="42"/>
        <end position="51"/>
    </location>
</feature>
<feature type="transmembrane region" description="Helical" evidence="4">
    <location>
        <begin position="243"/>
        <end position="264"/>
    </location>
</feature>
<evidence type="ECO:0000256" key="4">
    <source>
        <dbReference type="SAM" id="Phobius"/>
    </source>
</evidence>
<feature type="transmembrane region" description="Helical" evidence="4">
    <location>
        <begin position="285"/>
        <end position="308"/>
    </location>
</feature>
<dbReference type="OrthoDB" id="6499973at2759"/>